<protein>
    <submittedName>
        <fullName evidence="1">Uncharacterized protein</fullName>
    </submittedName>
</protein>
<dbReference type="AlphaFoldDB" id="A0A151JRY0"/>
<keyword evidence="2" id="KW-1185">Reference proteome</keyword>
<evidence type="ECO:0000313" key="2">
    <source>
        <dbReference type="Proteomes" id="UP000078492"/>
    </source>
</evidence>
<name>A0A151JRY0_9HYME</name>
<sequence length="78" mass="9105">MEVYDCRSHSGLNIMINASRFVDRLSVFYAKADYPVEVLLYTRRLTNLFILITSIDPHGERQRMVVPCRRSDNANLNE</sequence>
<gene>
    <name evidence="1" type="ORF">ALC57_00449</name>
</gene>
<accession>A0A151JRY0</accession>
<evidence type="ECO:0000313" key="1">
    <source>
        <dbReference type="EMBL" id="KYN30117.1"/>
    </source>
</evidence>
<dbReference type="EMBL" id="KQ978566">
    <property type="protein sequence ID" value="KYN30117.1"/>
    <property type="molecule type" value="Genomic_DNA"/>
</dbReference>
<reference evidence="1 2" key="1">
    <citation type="submission" date="2015-09" db="EMBL/GenBank/DDBJ databases">
        <title>Trachymyrmex cornetzi WGS genome.</title>
        <authorList>
            <person name="Nygaard S."/>
            <person name="Hu H."/>
            <person name="Boomsma J."/>
            <person name="Zhang G."/>
        </authorList>
    </citation>
    <scope>NUCLEOTIDE SEQUENCE [LARGE SCALE GENOMIC DNA]</scope>
    <source>
        <strain evidence="1">Tcor2-1</strain>
        <tissue evidence="1">Whole body</tissue>
    </source>
</reference>
<organism evidence="1 2">
    <name type="scientific">Trachymyrmex cornetzi</name>
    <dbReference type="NCBI Taxonomy" id="471704"/>
    <lineage>
        <taxon>Eukaryota</taxon>
        <taxon>Metazoa</taxon>
        <taxon>Ecdysozoa</taxon>
        <taxon>Arthropoda</taxon>
        <taxon>Hexapoda</taxon>
        <taxon>Insecta</taxon>
        <taxon>Pterygota</taxon>
        <taxon>Neoptera</taxon>
        <taxon>Endopterygota</taxon>
        <taxon>Hymenoptera</taxon>
        <taxon>Apocrita</taxon>
        <taxon>Aculeata</taxon>
        <taxon>Formicoidea</taxon>
        <taxon>Formicidae</taxon>
        <taxon>Myrmicinae</taxon>
        <taxon>Trachymyrmex</taxon>
    </lineage>
</organism>
<dbReference type="Proteomes" id="UP000078492">
    <property type="component" value="Unassembled WGS sequence"/>
</dbReference>
<proteinExistence type="predicted"/>